<dbReference type="AlphaFoldDB" id="J9F907"/>
<feature type="non-terminal residue" evidence="1">
    <location>
        <position position="136"/>
    </location>
</feature>
<reference evidence="1" key="1">
    <citation type="journal article" date="2012" name="PLoS ONE">
        <title>Gene sets for utilization of primary and secondary nutrition supplies in the distal gut of endangered iberian lynx.</title>
        <authorList>
            <person name="Alcaide M."/>
            <person name="Messina E."/>
            <person name="Richter M."/>
            <person name="Bargiela R."/>
            <person name="Peplies J."/>
            <person name="Huws S.A."/>
            <person name="Newbold C.J."/>
            <person name="Golyshin P.N."/>
            <person name="Simon M.A."/>
            <person name="Lopez G."/>
            <person name="Yakimov M.M."/>
            <person name="Ferrer M."/>
        </authorList>
    </citation>
    <scope>NUCLEOTIDE SEQUENCE</scope>
</reference>
<protein>
    <submittedName>
        <fullName evidence="1">TPR domain protein</fullName>
    </submittedName>
</protein>
<comment type="caution">
    <text evidence="1">The sequence shown here is derived from an EMBL/GenBank/DDBJ whole genome shotgun (WGS) entry which is preliminary data.</text>
</comment>
<organism evidence="1">
    <name type="scientific">gut metagenome</name>
    <dbReference type="NCBI Taxonomy" id="749906"/>
    <lineage>
        <taxon>unclassified sequences</taxon>
        <taxon>metagenomes</taxon>
        <taxon>organismal metagenomes</taxon>
    </lineage>
</organism>
<gene>
    <name evidence="1" type="ORF">EVA_20970</name>
</gene>
<name>J9F907_9ZZZZ</name>
<proteinExistence type="predicted"/>
<dbReference type="EMBL" id="AMCI01008528">
    <property type="protein sequence ID" value="EJW90923.1"/>
    <property type="molecule type" value="Genomic_DNA"/>
</dbReference>
<evidence type="ECO:0000313" key="1">
    <source>
        <dbReference type="EMBL" id="EJW90923.1"/>
    </source>
</evidence>
<sequence>KDNVAVLQRYYPNLCAAGRYFYKKKQYGEVTKFMEMVLDVPHMPIWGSERDVTRSRRYTDHAYLHLRSAYLNEDYNRVERYKSLVLADSAYRYNTLEMLAMSAFGRNDIPMYLDYLKQGLRENPLAPFFFTHLTDY</sequence>
<accession>J9F907</accession>
<feature type="non-terminal residue" evidence="1">
    <location>
        <position position="1"/>
    </location>
</feature>